<gene>
    <name evidence="1" type="primary">WBGene00274886</name>
</gene>
<organism evidence="1 2">
    <name type="scientific">Pristionchus pacificus</name>
    <name type="common">Parasitic nematode worm</name>
    <dbReference type="NCBI Taxonomy" id="54126"/>
    <lineage>
        <taxon>Eukaryota</taxon>
        <taxon>Metazoa</taxon>
        <taxon>Ecdysozoa</taxon>
        <taxon>Nematoda</taxon>
        <taxon>Chromadorea</taxon>
        <taxon>Rhabditida</taxon>
        <taxon>Rhabditina</taxon>
        <taxon>Diplogasteromorpha</taxon>
        <taxon>Diplogasteroidea</taxon>
        <taxon>Neodiplogasteridae</taxon>
        <taxon>Pristionchus</taxon>
    </lineage>
</organism>
<accession>A0A8R1UN71</accession>
<keyword evidence="2" id="KW-1185">Reference proteome</keyword>
<dbReference type="InterPro" id="IPR053225">
    <property type="entry name" value="Acyl-CoA_N-acyltransferase"/>
</dbReference>
<dbReference type="InterPro" id="IPR013653">
    <property type="entry name" value="GCN5-like_dom"/>
</dbReference>
<dbReference type="Pfam" id="PF08445">
    <property type="entry name" value="FR47"/>
    <property type="match status" value="1"/>
</dbReference>
<dbReference type="Gene3D" id="3.40.630.30">
    <property type="match status" value="1"/>
</dbReference>
<dbReference type="InterPro" id="IPR003609">
    <property type="entry name" value="Pan_app"/>
</dbReference>
<dbReference type="PANTHER" id="PTHR20958">
    <property type="entry name" value="GLYCINE N-ACYLTRANSFERASE-LIKE PROTEIN"/>
    <property type="match status" value="1"/>
</dbReference>
<dbReference type="InterPro" id="IPR016181">
    <property type="entry name" value="Acyl_CoA_acyltransferase"/>
</dbReference>
<proteinExistence type="predicted"/>
<reference evidence="2" key="1">
    <citation type="journal article" date="2008" name="Nat. Genet.">
        <title>The Pristionchus pacificus genome provides a unique perspective on nematode lifestyle and parasitism.</title>
        <authorList>
            <person name="Dieterich C."/>
            <person name="Clifton S.W."/>
            <person name="Schuster L.N."/>
            <person name="Chinwalla A."/>
            <person name="Delehaunty K."/>
            <person name="Dinkelacker I."/>
            <person name="Fulton L."/>
            <person name="Fulton R."/>
            <person name="Godfrey J."/>
            <person name="Minx P."/>
            <person name="Mitreva M."/>
            <person name="Roeseler W."/>
            <person name="Tian H."/>
            <person name="Witte H."/>
            <person name="Yang S.P."/>
            <person name="Wilson R.K."/>
            <person name="Sommer R.J."/>
        </authorList>
    </citation>
    <scope>NUCLEOTIDE SEQUENCE [LARGE SCALE GENOMIC DNA]</scope>
    <source>
        <strain evidence="2">PS312</strain>
    </source>
</reference>
<evidence type="ECO:0000313" key="1">
    <source>
        <dbReference type="EnsemblMetazoa" id="PPA36517.1"/>
    </source>
</evidence>
<dbReference type="EnsemblMetazoa" id="PPA36517.1">
    <property type="protein sequence ID" value="PPA36517.1"/>
    <property type="gene ID" value="WBGene00274886"/>
</dbReference>
<reference evidence="1" key="2">
    <citation type="submission" date="2022-06" db="UniProtKB">
        <authorList>
            <consortium name="EnsemblMetazoa"/>
        </authorList>
    </citation>
    <scope>IDENTIFICATION</scope>
    <source>
        <strain evidence="1">PS312</strain>
    </source>
</reference>
<dbReference type="AlphaFoldDB" id="A0A2A6CVS9"/>
<dbReference type="PANTHER" id="PTHR20958:SF6">
    <property type="entry name" value="GLYCINE N-ACYLTRANSFERASE-LIKE PROTEIN"/>
    <property type="match status" value="1"/>
</dbReference>
<evidence type="ECO:0000313" key="2">
    <source>
        <dbReference type="Proteomes" id="UP000005239"/>
    </source>
</evidence>
<dbReference type="PROSITE" id="PS50948">
    <property type="entry name" value="PAN"/>
    <property type="match status" value="1"/>
</dbReference>
<dbReference type="GO" id="GO:0016747">
    <property type="term" value="F:acyltransferase activity, transferring groups other than amino-acyl groups"/>
    <property type="evidence" value="ECO:0007669"/>
    <property type="project" value="InterPro"/>
</dbReference>
<accession>A0A2A6CVS9</accession>
<dbReference type="Proteomes" id="UP000005239">
    <property type="component" value="Unassembled WGS sequence"/>
</dbReference>
<dbReference type="OrthoDB" id="5778665at2759"/>
<dbReference type="CDD" id="cd04301">
    <property type="entry name" value="NAT_SF"/>
    <property type="match status" value="1"/>
</dbReference>
<name>A0A2A6CVS9_PRIPA</name>
<sequence>MNLVFGMCFNALPPMPSQARREVIVKSQTVASHDECKKNCWNHEACLAYSYFDAKCVILGKEVTASVCSVKNKDEVIGIKCEALGPPSVCGGVPDSMACTDLQCYCLDGKQLVITAGTANTKFSGSIITCDKASTQWQMIGPTDDSASYLFPGSLLAGACQTITPLTSPGCMCGVPFSMNNVRDGDKLCGPTDVEVWFAVGDRATPQRSALICTNEYGSSYHNNSSPFVILVFSHTMRLFLFLIAAFGAVIAGESGYKDVPLPKGMPDGTVITIYFEHLFGAWWELGPSAPVDVDFYDEDSTGNPDKLPENTPAHLRFERDYENNVHSNTRFHQKWQTDAVNLSEQGLDETPPKDGYWRLDIIKFDTFRLNVYFQGFWSDVHTFSLSLDNLKRFRISSLRYANLDSVQVHIKYPNANLVPFTFEQFKRFPHGDNAVQHKLATLPGFPKDGSIELVAHMRAIRGEAKSGAKPGIIFTSTDGSQPYFLKIHQEWNSKTHQMYLSTTDTFKNAGHPTRTACSFDWWTPNGDMVHLNLTRIRYNVVEMRVFFKHYKPNDNYTNWETLCWMWIPSEITTQMDKPFNILSRDGGLLFHIDRSFPDAFPPSNATDAYFRVKPACNKRARIPHHSGMRIFLSGKSKSPMRLFLLLAAAFVAILAEKQTYKEFPLHKGLPDGSVLTIYFKHNDWEFIRTSPGPVSIPDNTPAYLRLERDWYYNVYSNTRILIHVSTCLSPILALFLRFGSPPTPPPYPKMSLKEYRTAEELKQLLAKELEQDPLRENPITALLDSTLRVVIEGEFPITHLDVLGYPSENPQYVYCMELSDDGARFVIDRYRNQILAQGRLMISTDQPTSDVFESVLAEIFDGKAMKIVESECGMFYMTKEQRDKLMSMEIVPPEGFNLQPVDVSKDGDTIHSSWKNGISADITKARLSCFPSISARDQNDNLAGWAITGRFGQISNEFVVPEHRGKGLGRAVELAQAQQLARKGRRVFKYIEMTNEVVFATSFRSSMWTMWREDGDRKPIYFRKFEITN</sequence>
<protein>
    <submittedName>
        <fullName evidence="1">Apple domain-containing protein</fullName>
    </submittedName>
</protein>
<dbReference type="SUPFAM" id="SSF55729">
    <property type="entry name" value="Acyl-CoA N-acyltransferases (Nat)"/>
    <property type="match status" value="1"/>
</dbReference>